<feature type="domain" description="Peptidase M16 N-terminal" evidence="3">
    <location>
        <begin position="39"/>
        <end position="82"/>
    </location>
</feature>
<dbReference type="Proteomes" id="UP000438914">
    <property type="component" value="Unassembled WGS sequence"/>
</dbReference>
<feature type="chain" id="PRO_5029893911" evidence="2">
    <location>
        <begin position="21"/>
        <end position="959"/>
    </location>
</feature>
<evidence type="ECO:0000256" key="2">
    <source>
        <dbReference type="SAM" id="SignalP"/>
    </source>
</evidence>
<dbReference type="Pfam" id="PF05193">
    <property type="entry name" value="Peptidase_M16_C"/>
    <property type="match status" value="1"/>
</dbReference>
<comment type="similarity">
    <text evidence="1">Belongs to the peptidase M16 family.</text>
</comment>
<evidence type="ECO:0000313" key="5">
    <source>
        <dbReference type="EMBL" id="MST85175.1"/>
    </source>
</evidence>
<dbReference type="InterPro" id="IPR011765">
    <property type="entry name" value="Pept_M16_N"/>
</dbReference>
<dbReference type="InterPro" id="IPR007863">
    <property type="entry name" value="Peptidase_M16_C"/>
</dbReference>
<dbReference type="Gene3D" id="3.30.830.10">
    <property type="entry name" value="Metalloenzyme, LuxS/M16 peptidase-like"/>
    <property type="match status" value="4"/>
</dbReference>
<sequence length="959" mass="107578">MTKGWVCVLLAVLGWTVAYAQGAWDVQTLRLHNGFTVWLNIDHSQPKVYGAVVVKAGAKDCPNTGIAHYFEHLMFKGTDKIGTVDYEKEKPWLDSISHQYDLLAATTDAARRLTIQKHINALSVRAADYAIPNEFQNLITRFGGTGLNAYTSFDETVFYNTFSPPYLSQWCELYAERFLSPVFRLFQGELETVYEEKNMYSDNMLVQAAEAAQRYALAGTPYAYPIIGATDSLKNPRLSEMMRFYHRYYVAGNMGLILCGDLRADSIMPLLERTFGRLPMGQAPQTPKAVLRDFRGSKPLKLKLPIPVVKAEGYAFLAPQEGSRDEAPFQVMMTMLSNPSHTGLLDSLDNAGKVMAVMAGSYYFKDFGAFGFGFVPNLPFCSKKKASRRCWQAIGRLRTGQFDDAQLQAVKRSLIRQKLLSLETVSGRSSAMINAFSHGLSWHMVLAQAARIDSVTHDDVVRVARTYFNDDSLVVKKAFGRYPKERVAQPGYQPVKARHAGEQSDYAKRIEAQPVDSVPPKLVDFKRDVAERSLCPLVRLYGVKNPDNEIFSLQLCYRRGSATDHRIEILGDYLNRVGTTSKSRQQMGRELQQLGATLDVSADAGNVKVTLMGFDSQFVPALRLLRSFLDSAATDNAKLRVCCKELRLNRRSFLKENANIADAIYQKVALGDSSPYLSRLTVKEARRLKASGLVNLFREVQRSQLDIIYTGTLPVDSVAHLAATALPLDKVCSPWRPVLHPLQSVDVPTVYVYDNSRARQTIVGSYQQVGALPSDSLRAPFHLWGTYFGGGMSSVLFQDIREFRSYAYYAYGRWLQPDLLVHPQSPCAYVTRLGCQSDKTMAALGVLDSVLRKMPVREENIRTARQGLVNAVNNGYPAFRSLGSYVATCRLKGYTLDPDSVTLRLLPKLGIGDVSRFYQNHVQNTPACYIIVGDKRKLDMKQLKRYGRVVLLRKRDISR</sequence>
<dbReference type="GO" id="GO:0046872">
    <property type="term" value="F:metal ion binding"/>
    <property type="evidence" value="ECO:0007669"/>
    <property type="project" value="InterPro"/>
</dbReference>
<feature type="domain" description="Peptidase M16 C-terminal" evidence="4">
    <location>
        <begin position="240"/>
        <end position="414"/>
    </location>
</feature>
<keyword evidence="2" id="KW-0732">Signal</keyword>
<evidence type="ECO:0000259" key="3">
    <source>
        <dbReference type="Pfam" id="PF00675"/>
    </source>
</evidence>
<proteinExistence type="inferred from homology"/>
<evidence type="ECO:0000313" key="6">
    <source>
        <dbReference type="Proteomes" id="UP000438914"/>
    </source>
</evidence>
<accession>A0A7K0KIA4</accession>
<name>A0A7K0KIA4_9BACT</name>
<keyword evidence="6" id="KW-1185">Reference proteome</keyword>
<organism evidence="5 6">
    <name type="scientific">Hallella mizrahii</name>
    <dbReference type="NCBI Taxonomy" id="2606637"/>
    <lineage>
        <taxon>Bacteria</taxon>
        <taxon>Pseudomonadati</taxon>
        <taxon>Bacteroidota</taxon>
        <taxon>Bacteroidia</taxon>
        <taxon>Bacteroidales</taxon>
        <taxon>Prevotellaceae</taxon>
        <taxon>Hallella</taxon>
    </lineage>
</organism>
<dbReference type="AlphaFoldDB" id="A0A7K0KIA4"/>
<dbReference type="PANTHER" id="PTHR11851:SF49">
    <property type="entry name" value="MITOCHONDRIAL-PROCESSING PEPTIDASE SUBUNIT ALPHA"/>
    <property type="match status" value="1"/>
</dbReference>
<dbReference type="InterPro" id="IPR011249">
    <property type="entry name" value="Metalloenz_LuxS/M16"/>
</dbReference>
<dbReference type="PANTHER" id="PTHR11851">
    <property type="entry name" value="METALLOPROTEASE"/>
    <property type="match status" value="1"/>
</dbReference>
<dbReference type="Pfam" id="PF00675">
    <property type="entry name" value="Peptidase_M16"/>
    <property type="match status" value="1"/>
</dbReference>
<feature type="signal peptide" evidence="2">
    <location>
        <begin position="1"/>
        <end position="20"/>
    </location>
</feature>
<evidence type="ECO:0000256" key="1">
    <source>
        <dbReference type="ARBA" id="ARBA00007261"/>
    </source>
</evidence>
<evidence type="ECO:0000259" key="4">
    <source>
        <dbReference type="Pfam" id="PF05193"/>
    </source>
</evidence>
<comment type="caution">
    <text evidence="5">The sequence shown here is derived from an EMBL/GenBank/DDBJ whole genome shotgun (WGS) entry which is preliminary data.</text>
</comment>
<dbReference type="SUPFAM" id="SSF63411">
    <property type="entry name" value="LuxS/MPP-like metallohydrolase"/>
    <property type="match status" value="4"/>
</dbReference>
<dbReference type="InterPro" id="IPR050361">
    <property type="entry name" value="MPP/UQCRC_Complex"/>
</dbReference>
<reference evidence="5 6" key="1">
    <citation type="submission" date="2019-08" db="EMBL/GenBank/DDBJ databases">
        <title>In-depth cultivation of the pig gut microbiome towards novel bacterial diversity and tailored functional studies.</title>
        <authorList>
            <person name="Wylensek D."/>
            <person name="Hitch T.C.A."/>
            <person name="Clavel T."/>
        </authorList>
    </citation>
    <scope>NUCLEOTIDE SEQUENCE [LARGE SCALE GENOMIC DNA]</scope>
    <source>
        <strain evidence="5 6">LKV-178-WT-2A</strain>
    </source>
</reference>
<dbReference type="EMBL" id="VUNG01000030">
    <property type="protein sequence ID" value="MST85175.1"/>
    <property type="molecule type" value="Genomic_DNA"/>
</dbReference>
<protein>
    <submittedName>
        <fullName evidence="5">Insulinase family protein</fullName>
    </submittedName>
</protein>
<gene>
    <name evidence="5" type="ORF">FYJ73_10965</name>
</gene>